<comment type="caution">
    <text evidence="1">The sequence shown here is derived from an EMBL/GenBank/DDBJ whole genome shotgun (WGS) entry which is preliminary data.</text>
</comment>
<keyword evidence="2" id="KW-1185">Reference proteome</keyword>
<dbReference type="Gene3D" id="1.20.120.1810">
    <property type="match status" value="1"/>
</dbReference>
<gene>
    <name evidence="1" type="ORF">GCM10008018_31190</name>
</gene>
<dbReference type="SUPFAM" id="SSF88946">
    <property type="entry name" value="Sigma2 domain of RNA polymerase sigma factors"/>
    <property type="match status" value="1"/>
</dbReference>
<accession>A0ABQ1EQV3</accession>
<reference evidence="2" key="1">
    <citation type="journal article" date="2019" name="Int. J. Syst. Evol. Microbiol.">
        <title>The Global Catalogue of Microorganisms (GCM) 10K type strain sequencing project: providing services to taxonomists for standard genome sequencing and annotation.</title>
        <authorList>
            <consortium name="The Broad Institute Genomics Platform"/>
            <consortium name="The Broad Institute Genome Sequencing Center for Infectious Disease"/>
            <person name="Wu L."/>
            <person name="Ma J."/>
        </authorList>
    </citation>
    <scope>NUCLEOTIDE SEQUENCE [LARGE SCALE GENOMIC DNA]</scope>
    <source>
        <strain evidence="2">CGMCC 1.15043</strain>
    </source>
</reference>
<organism evidence="1 2">
    <name type="scientific">Paenibacillus marchantiophytorum</name>
    <dbReference type="NCBI Taxonomy" id="1619310"/>
    <lineage>
        <taxon>Bacteria</taxon>
        <taxon>Bacillati</taxon>
        <taxon>Bacillota</taxon>
        <taxon>Bacilli</taxon>
        <taxon>Bacillales</taxon>
        <taxon>Paenibacillaceae</taxon>
        <taxon>Paenibacillus</taxon>
    </lineage>
</organism>
<sequence>MPGLFSAIAVLIKQLTLLVSYVKNNAFPQPLTEAEEEKHLRLMAEGNDHSRNKLIEHNLRLVAHIVKRLWTRNDVVLLDKLCFHRRHMLSAAHCWFGKETTSGKSMWVVLS</sequence>
<protein>
    <recommendedName>
        <fullName evidence="3">RNA polymerase sigma-70 region 2 domain-containing protein</fullName>
    </recommendedName>
</protein>
<dbReference type="InterPro" id="IPR013325">
    <property type="entry name" value="RNA_pol_sigma_r2"/>
</dbReference>
<dbReference type="Proteomes" id="UP000615455">
    <property type="component" value="Unassembled WGS sequence"/>
</dbReference>
<dbReference type="EMBL" id="BMHE01000014">
    <property type="protein sequence ID" value="GFZ83003.1"/>
    <property type="molecule type" value="Genomic_DNA"/>
</dbReference>
<proteinExistence type="predicted"/>
<evidence type="ECO:0008006" key="3">
    <source>
        <dbReference type="Google" id="ProtNLM"/>
    </source>
</evidence>
<evidence type="ECO:0000313" key="1">
    <source>
        <dbReference type="EMBL" id="GFZ83003.1"/>
    </source>
</evidence>
<evidence type="ECO:0000313" key="2">
    <source>
        <dbReference type="Proteomes" id="UP000615455"/>
    </source>
</evidence>
<name>A0ABQ1EQV3_9BACL</name>